<evidence type="ECO:0000256" key="1">
    <source>
        <dbReference type="SAM" id="Phobius"/>
    </source>
</evidence>
<feature type="transmembrane region" description="Helical" evidence="1">
    <location>
        <begin position="14"/>
        <end position="36"/>
    </location>
</feature>
<protein>
    <recommendedName>
        <fullName evidence="4">General secretion pathway GspH domain-containing protein</fullName>
    </recommendedName>
</protein>
<dbReference type="Proteomes" id="UP000177698">
    <property type="component" value="Unassembled WGS sequence"/>
</dbReference>
<dbReference type="STRING" id="1802056.A2954_05265"/>
<dbReference type="EMBL" id="MGAG01000007">
    <property type="protein sequence ID" value="OGK41990.1"/>
    <property type="molecule type" value="Genomic_DNA"/>
</dbReference>
<sequence>MKKNYLSGFSLPELLIVLTIMGILFSLTGINLLGAYGKNTLSTTISTLQADLKQQQLKAMVGDTEGQPSPNDYGIYFPAAGLTYILFQGNSFSETNPTNFSVNLNDDLQFTSIFVKDSQIIYAKGSGEFLNYENNLDYVTLRNINTDETKTIRFNQFGTVINIY</sequence>
<keyword evidence="1" id="KW-0472">Membrane</keyword>
<keyword evidence="1" id="KW-0812">Transmembrane</keyword>
<gene>
    <name evidence="2" type="ORF">A2954_05265</name>
</gene>
<dbReference type="PROSITE" id="PS00409">
    <property type="entry name" value="PROKAR_NTER_METHYL"/>
    <property type="match status" value="1"/>
</dbReference>
<dbReference type="NCBIfam" id="TIGR02532">
    <property type="entry name" value="IV_pilin_GFxxxE"/>
    <property type="match status" value="1"/>
</dbReference>
<dbReference type="AlphaFoldDB" id="A0A1F7IF59"/>
<keyword evidence="1" id="KW-1133">Transmembrane helix</keyword>
<evidence type="ECO:0000313" key="2">
    <source>
        <dbReference type="EMBL" id="OGK41990.1"/>
    </source>
</evidence>
<dbReference type="SUPFAM" id="SSF54523">
    <property type="entry name" value="Pili subunits"/>
    <property type="match status" value="1"/>
</dbReference>
<evidence type="ECO:0008006" key="4">
    <source>
        <dbReference type="Google" id="ProtNLM"/>
    </source>
</evidence>
<dbReference type="InterPro" id="IPR012902">
    <property type="entry name" value="N_methyl_site"/>
</dbReference>
<proteinExistence type="predicted"/>
<comment type="caution">
    <text evidence="2">The sequence shown here is derived from an EMBL/GenBank/DDBJ whole genome shotgun (WGS) entry which is preliminary data.</text>
</comment>
<organism evidence="2 3">
    <name type="scientific">Candidatus Roizmanbacteria bacterium RIFCSPLOWO2_01_FULL_37_12</name>
    <dbReference type="NCBI Taxonomy" id="1802056"/>
    <lineage>
        <taxon>Bacteria</taxon>
        <taxon>Candidatus Roizmaniibacteriota</taxon>
    </lineage>
</organism>
<reference evidence="2 3" key="1">
    <citation type="journal article" date="2016" name="Nat. Commun.">
        <title>Thousands of microbial genomes shed light on interconnected biogeochemical processes in an aquifer system.</title>
        <authorList>
            <person name="Anantharaman K."/>
            <person name="Brown C.T."/>
            <person name="Hug L.A."/>
            <person name="Sharon I."/>
            <person name="Castelle C.J."/>
            <person name="Probst A.J."/>
            <person name="Thomas B.C."/>
            <person name="Singh A."/>
            <person name="Wilkins M.J."/>
            <person name="Karaoz U."/>
            <person name="Brodie E.L."/>
            <person name="Williams K.H."/>
            <person name="Hubbard S.S."/>
            <person name="Banfield J.F."/>
        </authorList>
    </citation>
    <scope>NUCLEOTIDE SEQUENCE [LARGE SCALE GENOMIC DNA]</scope>
</reference>
<dbReference type="Pfam" id="PF07963">
    <property type="entry name" value="N_methyl"/>
    <property type="match status" value="1"/>
</dbReference>
<name>A0A1F7IF59_9BACT</name>
<evidence type="ECO:0000313" key="3">
    <source>
        <dbReference type="Proteomes" id="UP000177698"/>
    </source>
</evidence>
<dbReference type="InterPro" id="IPR045584">
    <property type="entry name" value="Pilin-like"/>
</dbReference>
<accession>A0A1F7IF59</accession>